<protein>
    <submittedName>
        <fullName evidence="1">Uncharacterized protein</fullName>
    </submittedName>
</protein>
<name>A0A4U1BXS7_9SPHI</name>
<comment type="caution">
    <text evidence="1">The sequence shown here is derived from an EMBL/GenBank/DDBJ whole genome shotgun (WGS) entry which is preliminary data.</text>
</comment>
<dbReference type="EMBL" id="SWBO01000021">
    <property type="protein sequence ID" value="TKB96183.1"/>
    <property type="molecule type" value="Genomic_DNA"/>
</dbReference>
<accession>A0A4U1BXS7</accession>
<evidence type="ECO:0000313" key="2">
    <source>
        <dbReference type="Proteomes" id="UP000310477"/>
    </source>
</evidence>
<organism evidence="1 2">
    <name type="scientific">Pedobacter cryotolerans</name>
    <dbReference type="NCBI Taxonomy" id="2571270"/>
    <lineage>
        <taxon>Bacteria</taxon>
        <taxon>Pseudomonadati</taxon>
        <taxon>Bacteroidota</taxon>
        <taxon>Sphingobacteriia</taxon>
        <taxon>Sphingobacteriales</taxon>
        <taxon>Sphingobacteriaceae</taxon>
        <taxon>Pedobacter</taxon>
    </lineage>
</organism>
<sequence>MQQEQIGSRLRKSVGAGRLLQWALLGASECRLVQFPALSAFNRVGTIGLNRKHMLKFNQLLLTFIVLISIGCKNSPDGDYLVFNTETTPSYGNPEPFHDYNASSRMREMFKGKVFNLQFKPNYVILKEDGSSEEMILNKDANSELNDKIYLHNYTKDGQKVELRLSDYLTEEKVRNLTLGIVITKLDTDSLGQPSDGKYGRIFCALEKRTK</sequence>
<keyword evidence="2" id="KW-1185">Reference proteome</keyword>
<evidence type="ECO:0000313" key="1">
    <source>
        <dbReference type="EMBL" id="TKB96183.1"/>
    </source>
</evidence>
<reference evidence="1 2" key="1">
    <citation type="submission" date="2019-04" db="EMBL/GenBank/DDBJ databases">
        <title>Pedobacter sp. AR-2-6 sp. nov., isolated from Arctic soil.</title>
        <authorList>
            <person name="Dahal R.H."/>
            <person name="Kim D.-U."/>
        </authorList>
    </citation>
    <scope>NUCLEOTIDE SEQUENCE [LARGE SCALE GENOMIC DNA]</scope>
    <source>
        <strain evidence="1 2">AR-2-6</strain>
    </source>
</reference>
<dbReference type="RefSeq" id="WP_136878581.1">
    <property type="nucleotide sequence ID" value="NZ_SWBO01000021.1"/>
</dbReference>
<dbReference type="AlphaFoldDB" id="A0A4U1BXS7"/>
<dbReference type="Proteomes" id="UP000310477">
    <property type="component" value="Unassembled WGS sequence"/>
</dbReference>
<gene>
    <name evidence="1" type="ORF">FA045_18585</name>
</gene>
<proteinExistence type="predicted"/>